<dbReference type="InterPro" id="IPR003594">
    <property type="entry name" value="HATPase_dom"/>
</dbReference>
<proteinExistence type="predicted"/>
<dbReference type="FunFam" id="3.30.565.10:FF:000010">
    <property type="entry name" value="Sensor histidine kinase RcsC"/>
    <property type="match status" value="1"/>
</dbReference>
<feature type="transmembrane region" description="Helical" evidence="14">
    <location>
        <begin position="38"/>
        <end position="59"/>
    </location>
</feature>
<dbReference type="Gene3D" id="3.30.565.10">
    <property type="entry name" value="Histidine kinase-like ATPase, C-terminal domain"/>
    <property type="match status" value="1"/>
</dbReference>
<keyword evidence="9" id="KW-0902">Two-component regulatory system</keyword>
<dbReference type="InterPro" id="IPR001789">
    <property type="entry name" value="Sig_transdc_resp-reg_receiver"/>
</dbReference>
<organism evidence="17 18">
    <name type="scientific">Desulfamplus magnetovallimortis</name>
    <dbReference type="NCBI Taxonomy" id="1246637"/>
    <lineage>
        <taxon>Bacteria</taxon>
        <taxon>Pseudomonadati</taxon>
        <taxon>Thermodesulfobacteriota</taxon>
        <taxon>Desulfobacteria</taxon>
        <taxon>Desulfobacterales</taxon>
        <taxon>Desulfobacteraceae</taxon>
        <taxon>Desulfamplus</taxon>
    </lineage>
</organism>
<dbReference type="InterPro" id="IPR005467">
    <property type="entry name" value="His_kinase_dom"/>
</dbReference>
<dbReference type="PRINTS" id="PR00344">
    <property type="entry name" value="BCTRLSENSOR"/>
</dbReference>
<dbReference type="SMART" id="SM00448">
    <property type="entry name" value="REC"/>
    <property type="match status" value="1"/>
</dbReference>
<evidence type="ECO:0000256" key="12">
    <source>
        <dbReference type="PROSITE-ProRule" id="PRU00169"/>
    </source>
</evidence>
<dbReference type="PANTHER" id="PTHR43047:SF72">
    <property type="entry name" value="OSMOSENSING HISTIDINE PROTEIN KINASE SLN1"/>
    <property type="match status" value="1"/>
</dbReference>
<dbReference type="AlphaFoldDB" id="A0A1W1H9D2"/>
<dbReference type="InterPro" id="IPR003661">
    <property type="entry name" value="HisK_dim/P_dom"/>
</dbReference>
<evidence type="ECO:0000256" key="9">
    <source>
        <dbReference type="ARBA" id="ARBA00023012"/>
    </source>
</evidence>
<dbReference type="CDD" id="cd16922">
    <property type="entry name" value="HATPase_EvgS-ArcB-TorS-like"/>
    <property type="match status" value="1"/>
</dbReference>
<keyword evidence="6" id="KW-0547">Nucleotide-binding</keyword>
<dbReference type="CDD" id="cd00082">
    <property type="entry name" value="HisKA"/>
    <property type="match status" value="1"/>
</dbReference>
<evidence type="ECO:0000259" key="16">
    <source>
        <dbReference type="PROSITE" id="PS50110"/>
    </source>
</evidence>
<evidence type="ECO:0000256" key="4">
    <source>
        <dbReference type="ARBA" id="ARBA00022553"/>
    </source>
</evidence>
<evidence type="ECO:0000256" key="5">
    <source>
        <dbReference type="ARBA" id="ARBA00022679"/>
    </source>
</evidence>
<dbReference type="SMART" id="SM00388">
    <property type="entry name" value="HisKA"/>
    <property type="match status" value="1"/>
</dbReference>
<dbReference type="PANTHER" id="PTHR43047">
    <property type="entry name" value="TWO-COMPONENT HISTIDINE PROTEIN KINASE"/>
    <property type="match status" value="1"/>
</dbReference>
<dbReference type="Gene3D" id="6.10.340.10">
    <property type="match status" value="1"/>
</dbReference>
<dbReference type="SUPFAM" id="SSF55874">
    <property type="entry name" value="ATPase domain of HSP90 chaperone/DNA topoisomerase II/histidine kinase"/>
    <property type="match status" value="1"/>
</dbReference>
<dbReference type="SMART" id="SM00387">
    <property type="entry name" value="HATPase_c"/>
    <property type="match status" value="1"/>
</dbReference>
<dbReference type="SUPFAM" id="SSF47384">
    <property type="entry name" value="Homodimeric domain of signal transducing histidine kinase"/>
    <property type="match status" value="1"/>
</dbReference>
<evidence type="ECO:0000256" key="7">
    <source>
        <dbReference type="ARBA" id="ARBA00022777"/>
    </source>
</evidence>
<keyword evidence="13" id="KW-0175">Coiled coil</keyword>
<evidence type="ECO:0000256" key="2">
    <source>
        <dbReference type="ARBA" id="ARBA00004370"/>
    </source>
</evidence>
<feature type="domain" description="Histidine kinase" evidence="15">
    <location>
        <begin position="399"/>
        <end position="616"/>
    </location>
</feature>
<feature type="transmembrane region" description="Helical" evidence="14">
    <location>
        <begin position="304"/>
        <end position="324"/>
    </location>
</feature>
<keyword evidence="14" id="KW-1133">Transmembrane helix</keyword>
<name>A0A1W1H9D2_9BACT</name>
<dbReference type="Proteomes" id="UP000191931">
    <property type="component" value="Unassembled WGS sequence"/>
</dbReference>
<keyword evidence="8" id="KW-0067">ATP-binding</keyword>
<dbReference type="InterPro" id="IPR036097">
    <property type="entry name" value="HisK_dim/P_sf"/>
</dbReference>
<dbReference type="FunFam" id="1.10.287.130:FF:000038">
    <property type="entry name" value="Sensory transduction histidine kinase"/>
    <property type="match status" value="1"/>
</dbReference>
<evidence type="ECO:0000256" key="3">
    <source>
        <dbReference type="ARBA" id="ARBA00012438"/>
    </source>
</evidence>
<reference evidence="17 18" key="1">
    <citation type="submission" date="2017-03" db="EMBL/GenBank/DDBJ databases">
        <authorList>
            <person name="Afonso C.L."/>
            <person name="Miller P.J."/>
            <person name="Scott M.A."/>
            <person name="Spackman E."/>
            <person name="Goraichik I."/>
            <person name="Dimitrov K.M."/>
            <person name="Suarez D.L."/>
            <person name="Swayne D.E."/>
        </authorList>
    </citation>
    <scope>NUCLEOTIDE SEQUENCE [LARGE SCALE GENOMIC DNA]</scope>
    <source>
        <strain evidence="17">PRJEB14757</strain>
    </source>
</reference>
<dbReference type="GO" id="GO:0005524">
    <property type="term" value="F:ATP binding"/>
    <property type="evidence" value="ECO:0007669"/>
    <property type="project" value="UniProtKB-KW"/>
</dbReference>
<evidence type="ECO:0000256" key="6">
    <source>
        <dbReference type="ARBA" id="ARBA00022741"/>
    </source>
</evidence>
<evidence type="ECO:0000256" key="13">
    <source>
        <dbReference type="SAM" id="Coils"/>
    </source>
</evidence>
<dbReference type="Pfam" id="PF00512">
    <property type="entry name" value="HisKA"/>
    <property type="match status" value="1"/>
</dbReference>
<dbReference type="InterPro" id="IPR011006">
    <property type="entry name" value="CheY-like_superfamily"/>
</dbReference>
<dbReference type="GO" id="GO:0005886">
    <property type="term" value="C:plasma membrane"/>
    <property type="evidence" value="ECO:0007669"/>
    <property type="project" value="TreeGrafter"/>
</dbReference>
<dbReference type="STRING" id="1246637.MTBBW1_1680012"/>
<keyword evidence="7 17" id="KW-0418">Kinase</keyword>
<sequence>MVILKSKDDYVAKDHAKKKRSWRDLMLSCWPGRSLKNILTSSLIFLVVFPGIMSGLLTLNKIASNMENEILVSNLVMAKSLSVQIDEILSQAEKIVSVTGEAALNKVATGSDLDALLIGIAKAFPAFSRLNILDSQGIISHSSRKHDSWIGYDFSRHSSYLGALNKEGFCWSLSHIPVKGNTPGIAVSRMFDSLVVLGYLDLADLSRNVGILASEAEVRVTVLDRKGTVVASSEHGMAEQRLNLLNIPYIRQALKGEFASGRRYDEKGIESIVSVDEIVTADLVTVIFRDASKALAPVVFIRKILMISLFVSCLGTTLVFIYLYRSIKLPLTALSSFTDRVAQGHYDLQAGNWGLEDFNHLSHNFVLMTRAISARESALEDARKEAEAATNAKSAFLANMSHEIRTPLNAVTGFSELLSSLVKDEKQKQYISAIKNAGKNLLTLINDILDLSKMEAGKAELKYTCSDLRAVIYEIEQIFALQTSRKNIRFIVEVDADFPPALMIDEIRLRQILLNIVGNAVKFTENGTIKMTVTFMELGDLHIIVEDSGIGIPEDEIMTIFDSFKQQAGQENAQYGGTGLGLAICKRVVEMMNGRILVESSPGKGSCFEVIIPDVQALFDEVPLLEKSFYHEDIRFENGKILVVDDIESNRHLLNEVLCKVNLDVLHAQNGHEALLIAGEHHPDVILMDIRMPVMNGFEALEKIKNNPVTQKIPVIAVTASSSVMDKPDIIKRGFDGFLAKPVEIDKLLAELSKYLPLTETDSGLNEEHKKAINSLSGDRIKISQILATLESDYMEQWRSFKKRQPIDKVKLFGENIRVLGLKNDIELLTQYGDNLVNYVDNFDILNMRLAIAEFKKIIQEVKSMIQEMNP</sequence>
<feature type="modified residue" description="4-aspartylphosphate" evidence="12">
    <location>
        <position position="689"/>
    </location>
</feature>
<accession>A0A1W1H9D2</accession>
<keyword evidence="5 17" id="KW-0808">Transferase</keyword>
<keyword evidence="18" id="KW-1185">Reference proteome</keyword>
<dbReference type="PROSITE" id="PS50110">
    <property type="entry name" value="RESPONSE_REGULATORY"/>
    <property type="match status" value="1"/>
</dbReference>
<protein>
    <recommendedName>
        <fullName evidence="3">histidine kinase</fullName>
        <ecNumber evidence="3">2.7.13.3</ecNumber>
    </recommendedName>
</protein>
<dbReference type="Pfam" id="PF00072">
    <property type="entry name" value="Response_reg"/>
    <property type="match status" value="1"/>
</dbReference>
<evidence type="ECO:0000256" key="1">
    <source>
        <dbReference type="ARBA" id="ARBA00000085"/>
    </source>
</evidence>
<evidence type="ECO:0000313" key="17">
    <source>
        <dbReference type="EMBL" id="SLM29100.1"/>
    </source>
</evidence>
<keyword evidence="10 14" id="KW-0472">Membrane</keyword>
<evidence type="ECO:0000313" key="18">
    <source>
        <dbReference type="Proteomes" id="UP000191931"/>
    </source>
</evidence>
<evidence type="ECO:0000256" key="14">
    <source>
        <dbReference type="SAM" id="Phobius"/>
    </source>
</evidence>
<keyword evidence="14" id="KW-0812">Transmembrane</keyword>
<feature type="domain" description="Response regulatory" evidence="16">
    <location>
        <begin position="640"/>
        <end position="756"/>
    </location>
</feature>
<gene>
    <name evidence="17" type="ORF">MTBBW1_1680012</name>
</gene>
<comment type="catalytic activity">
    <reaction evidence="1">
        <text>ATP + protein L-histidine = ADP + protein N-phospho-L-histidine.</text>
        <dbReference type="EC" id="2.7.13.3"/>
    </reaction>
</comment>
<evidence type="ECO:0000256" key="10">
    <source>
        <dbReference type="ARBA" id="ARBA00023136"/>
    </source>
</evidence>
<comment type="subcellular location">
    <subcellularLocation>
        <location evidence="2">Membrane</location>
    </subcellularLocation>
</comment>
<evidence type="ECO:0000256" key="8">
    <source>
        <dbReference type="ARBA" id="ARBA00022840"/>
    </source>
</evidence>
<dbReference type="EMBL" id="FWEV01000077">
    <property type="protein sequence ID" value="SLM29100.1"/>
    <property type="molecule type" value="Genomic_DNA"/>
</dbReference>
<dbReference type="InterPro" id="IPR004358">
    <property type="entry name" value="Sig_transdc_His_kin-like_C"/>
</dbReference>
<evidence type="ECO:0000256" key="11">
    <source>
        <dbReference type="ARBA" id="ARBA00023306"/>
    </source>
</evidence>
<feature type="coiled-coil region" evidence="13">
    <location>
        <begin position="372"/>
        <end position="399"/>
    </location>
</feature>
<evidence type="ECO:0000259" key="15">
    <source>
        <dbReference type="PROSITE" id="PS50109"/>
    </source>
</evidence>
<dbReference type="SUPFAM" id="SSF52172">
    <property type="entry name" value="CheY-like"/>
    <property type="match status" value="1"/>
</dbReference>
<dbReference type="Gene3D" id="3.40.50.2300">
    <property type="match status" value="1"/>
</dbReference>
<dbReference type="GO" id="GO:0009927">
    <property type="term" value="F:histidine phosphotransfer kinase activity"/>
    <property type="evidence" value="ECO:0007669"/>
    <property type="project" value="TreeGrafter"/>
</dbReference>
<dbReference type="Pfam" id="PF02518">
    <property type="entry name" value="HATPase_c"/>
    <property type="match status" value="1"/>
</dbReference>
<dbReference type="PROSITE" id="PS50109">
    <property type="entry name" value="HIS_KIN"/>
    <property type="match status" value="1"/>
</dbReference>
<dbReference type="Gene3D" id="1.10.287.130">
    <property type="match status" value="1"/>
</dbReference>
<dbReference type="EC" id="2.7.13.3" evidence="3"/>
<keyword evidence="4 12" id="KW-0597">Phosphoprotein</keyword>
<dbReference type="CDD" id="cd18773">
    <property type="entry name" value="PDC1_HK_sensor"/>
    <property type="match status" value="1"/>
</dbReference>
<dbReference type="GO" id="GO:0000155">
    <property type="term" value="F:phosphorelay sensor kinase activity"/>
    <property type="evidence" value="ECO:0007669"/>
    <property type="project" value="InterPro"/>
</dbReference>
<dbReference type="InterPro" id="IPR036890">
    <property type="entry name" value="HATPase_C_sf"/>
</dbReference>
<keyword evidence="11" id="KW-0131">Cell cycle</keyword>